<feature type="non-terminal residue" evidence="1">
    <location>
        <position position="1"/>
    </location>
</feature>
<comment type="caution">
    <text evidence="1">The sequence shown here is derived from an EMBL/GenBank/DDBJ whole genome shotgun (WGS) entry which is preliminary data.</text>
</comment>
<reference evidence="1" key="1">
    <citation type="submission" date="2022-06" db="EMBL/GenBank/DDBJ databases">
        <title>Phylogenomic reconstructions and comparative analyses of Kickxellomycotina fungi.</title>
        <authorList>
            <person name="Reynolds N.K."/>
            <person name="Stajich J.E."/>
            <person name="Barry K."/>
            <person name="Grigoriev I.V."/>
            <person name="Crous P."/>
            <person name="Smith M.E."/>
        </authorList>
    </citation>
    <scope>NUCLEOTIDE SEQUENCE</scope>
    <source>
        <strain evidence="1">RSA 2271</strain>
    </source>
</reference>
<gene>
    <name evidence="1" type="primary">SWI6_2</name>
    <name evidence="1" type="ORF">EV182_003478</name>
</gene>
<organism evidence="1 2">
    <name type="scientific">Spiromyces aspiralis</name>
    <dbReference type="NCBI Taxonomy" id="68401"/>
    <lineage>
        <taxon>Eukaryota</taxon>
        <taxon>Fungi</taxon>
        <taxon>Fungi incertae sedis</taxon>
        <taxon>Zoopagomycota</taxon>
        <taxon>Kickxellomycotina</taxon>
        <taxon>Kickxellomycetes</taxon>
        <taxon>Kickxellales</taxon>
        <taxon>Kickxellaceae</taxon>
        <taxon>Spiromyces</taxon>
    </lineage>
</organism>
<feature type="non-terminal residue" evidence="1">
    <location>
        <position position="904"/>
    </location>
</feature>
<name>A0ACC1HDS9_9FUNG</name>
<evidence type="ECO:0000313" key="2">
    <source>
        <dbReference type="Proteomes" id="UP001145114"/>
    </source>
</evidence>
<accession>A0ACC1HDS9</accession>
<dbReference type="EMBL" id="JAMZIH010006050">
    <property type="protein sequence ID" value="KAJ1674342.1"/>
    <property type="molecule type" value="Genomic_DNA"/>
</dbReference>
<proteinExistence type="predicted"/>
<evidence type="ECO:0000313" key="1">
    <source>
        <dbReference type="EMBL" id="KAJ1674342.1"/>
    </source>
</evidence>
<dbReference type="Proteomes" id="UP001145114">
    <property type="component" value="Unassembled WGS sequence"/>
</dbReference>
<keyword evidence="2" id="KW-1185">Reference proteome</keyword>
<sequence length="904" mass="99001">ELKRVLKERKREYSRAKKKPTAAAIKRKHSENNLSLPMSQNDSYNSLHQPYEILNPNKRLRMDSADPAPQHIATASVGTASMLDSIFSPSMLMGQYSGDIYDVPGYQQFNSTQDTLEDDNDTASAADRETNTDANNDDNNNNDDTEAPQPLLAQDAAVVSAAAPNSDQLRSDNATERDRKLLRSMFLQDDPNYIPDWLASLADAPYSQQDMKTSQDRPSDIDLVIDDQGHTPVHWAAALGRVQILDLLLACGADARRLNFAGESALIRAVKVTNNYDSQTFQDLLELLHDAIPLTDKSNRTVLHHICLAAAEDDHEKASHYYLESLLVWIAGLANGYDVLGPEDKDQFLEMDSSPTQNRRRPSSQRTGDGSVIETLGAPPGNSQSTSKEESLAPPVTGSKSENSGAAIGPEEDPANADNSATSAVAPVEGTDQDSGTLKSRSPGMAISNADFAAFLDLQDHNGDTAFNIAARIGDRELIRLFLGVKASPYVANRVGLRPADYGVLSMDFGGEAASENNNNNNISATLSGTPTRPMFTGFAQSPLANNSDSAKSPTVAARSGLAVRKFSGGAVTPLRPSLTANFQMPPQTEPIRRGKSASQGLFGALRSNMPEAHGIRRMESVSRLGNDALDSADDNDMWGALHRSRVRNLMKNIQSLVEDLDGEFQDELRVKQERFAIMQRQLKAVTSELTEARETIHTLNAQVSQLNEAKSRVKLLEEALRIELEQTRSALSDVLSEGDGSAHLSAITTPNCVNPRDLIKNLTQQLFSDATAGTTTSDAAVPADLHQNNSDELPPEKLREEVRVLQRQVKAYMYRDALLRERLEVVRRRADMSEKERQYRKIIASCCELSEEDVDLWIDRLVNAVESEDTVESNTQISSGTQDSAVIVDDQVKSPLVKGLNLH</sequence>
<protein>
    <submittedName>
        <fullName evidence="1">Transcriptional regulator swi6</fullName>
    </submittedName>
</protein>